<evidence type="ECO:0000313" key="2">
    <source>
        <dbReference type="EMBL" id="GJT87239.1"/>
    </source>
</evidence>
<reference evidence="2" key="2">
    <citation type="submission" date="2022-01" db="EMBL/GenBank/DDBJ databases">
        <authorList>
            <person name="Yamashiro T."/>
            <person name="Shiraishi A."/>
            <person name="Satake H."/>
            <person name="Nakayama K."/>
        </authorList>
    </citation>
    <scope>NUCLEOTIDE SEQUENCE</scope>
</reference>
<sequence>MPVLVRLQICEELDDTWAWVAPGPERQPDATTGALEVAEGAQAGPTPVQAPQPPPAAVPAKSLPQRVARLEEEVHGIQGALGEQREVLDSMARDFSRFATWTVPSLS</sequence>
<name>A0ABQ5HIM5_9ASTR</name>
<dbReference type="EMBL" id="BQNB010019621">
    <property type="protein sequence ID" value="GJT87239.1"/>
    <property type="molecule type" value="Genomic_DNA"/>
</dbReference>
<accession>A0ABQ5HIM5</accession>
<evidence type="ECO:0000256" key="1">
    <source>
        <dbReference type="SAM" id="MobiDB-lite"/>
    </source>
</evidence>
<evidence type="ECO:0008006" key="4">
    <source>
        <dbReference type="Google" id="ProtNLM"/>
    </source>
</evidence>
<protein>
    <recommendedName>
        <fullName evidence="4">t-SNARE coiled-coil homology domain-containing protein</fullName>
    </recommendedName>
</protein>
<comment type="caution">
    <text evidence="2">The sequence shown here is derived from an EMBL/GenBank/DDBJ whole genome shotgun (WGS) entry which is preliminary data.</text>
</comment>
<reference evidence="2" key="1">
    <citation type="journal article" date="2022" name="Int. J. Mol. Sci.">
        <title>Draft Genome of Tanacetum Coccineum: Genomic Comparison of Closely Related Tanacetum-Family Plants.</title>
        <authorList>
            <person name="Yamashiro T."/>
            <person name="Shiraishi A."/>
            <person name="Nakayama K."/>
            <person name="Satake H."/>
        </authorList>
    </citation>
    <scope>NUCLEOTIDE SEQUENCE</scope>
</reference>
<feature type="compositionally biased region" description="Pro residues" evidence="1">
    <location>
        <begin position="48"/>
        <end position="57"/>
    </location>
</feature>
<feature type="region of interest" description="Disordered" evidence="1">
    <location>
        <begin position="20"/>
        <end position="59"/>
    </location>
</feature>
<keyword evidence="3" id="KW-1185">Reference proteome</keyword>
<gene>
    <name evidence="2" type="ORF">Tco_1068956</name>
</gene>
<dbReference type="Proteomes" id="UP001151760">
    <property type="component" value="Unassembled WGS sequence"/>
</dbReference>
<evidence type="ECO:0000313" key="3">
    <source>
        <dbReference type="Proteomes" id="UP001151760"/>
    </source>
</evidence>
<organism evidence="2 3">
    <name type="scientific">Tanacetum coccineum</name>
    <dbReference type="NCBI Taxonomy" id="301880"/>
    <lineage>
        <taxon>Eukaryota</taxon>
        <taxon>Viridiplantae</taxon>
        <taxon>Streptophyta</taxon>
        <taxon>Embryophyta</taxon>
        <taxon>Tracheophyta</taxon>
        <taxon>Spermatophyta</taxon>
        <taxon>Magnoliopsida</taxon>
        <taxon>eudicotyledons</taxon>
        <taxon>Gunneridae</taxon>
        <taxon>Pentapetalae</taxon>
        <taxon>asterids</taxon>
        <taxon>campanulids</taxon>
        <taxon>Asterales</taxon>
        <taxon>Asteraceae</taxon>
        <taxon>Asteroideae</taxon>
        <taxon>Anthemideae</taxon>
        <taxon>Anthemidinae</taxon>
        <taxon>Tanacetum</taxon>
    </lineage>
</organism>
<proteinExistence type="predicted"/>